<organism evidence="1 2">
    <name type="scientific">Prunus armeniaca</name>
    <name type="common">Apricot</name>
    <name type="synonym">Armeniaca vulgaris</name>
    <dbReference type="NCBI Taxonomy" id="36596"/>
    <lineage>
        <taxon>Eukaryota</taxon>
        <taxon>Viridiplantae</taxon>
        <taxon>Streptophyta</taxon>
        <taxon>Embryophyta</taxon>
        <taxon>Tracheophyta</taxon>
        <taxon>Spermatophyta</taxon>
        <taxon>Magnoliopsida</taxon>
        <taxon>eudicotyledons</taxon>
        <taxon>Gunneridae</taxon>
        <taxon>Pentapetalae</taxon>
        <taxon>rosids</taxon>
        <taxon>fabids</taxon>
        <taxon>Rosales</taxon>
        <taxon>Rosaceae</taxon>
        <taxon>Amygdaloideae</taxon>
        <taxon>Amygdaleae</taxon>
        <taxon>Prunus</taxon>
    </lineage>
</organism>
<evidence type="ECO:0000313" key="1">
    <source>
        <dbReference type="EMBL" id="CAB4309816.1"/>
    </source>
</evidence>
<evidence type="ECO:0000313" key="2">
    <source>
        <dbReference type="Proteomes" id="UP000507245"/>
    </source>
</evidence>
<gene>
    <name evidence="1" type="ORF">ORAREDHAP_LOCUS31188</name>
</gene>
<name>A0A6J5X786_PRUAR</name>
<proteinExistence type="predicted"/>
<dbReference type="AlphaFoldDB" id="A0A6J5X786"/>
<dbReference type="EMBL" id="CAEKKB010000005">
    <property type="protein sequence ID" value="CAB4309816.1"/>
    <property type="molecule type" value="Genomic_DNA"/>
</dbReference>
<accession>A0A6J5X786</accession>
<keyword evidence="2" id="KW-1185">Reference proteome</keyword>
<sequence>MAAADGLLDLLTISLQYQEFWVQVKSLPLVFMTRAIGKLIGETLGNYVVTDQSRWSECFSSFLRIRVLLDVSQALRCWLAVRLPNASKTVEWV</sequence>
<dbReference type="Proteomes" id="UP000507245">
    <property type="component" value="Unassembled WGS sequence"/>
</dbReference>
<protein>
    <submittedName>
        <fullName evidence="1">Uncharacterized protein</fullName>
    </submittedName>
</protein>
<reference evidence="2" key="1">
    <citation type="journal article" date="2020" name="Genome Biol.">
        <title>Gamete binning: chromosome-level and haplotype-resolved genome assembly enabled by high-throughput single-cell sequencing of gamete genomes.</title>
        <authorList>
            <person name="Campoy J.A."/>
            <person name="Sun H."/>
            <person name="Goel M."/>
            <person name="Jiao W.-B."/>
            <person name="Folz-Donahue K."/>
            <person name="Wang N."/>
            <person name="Rubio M."/>
            <person name="Liu C."/>
            <person name="Kukat C."/>
            <person name="Ruiz D."/>
            <person name="Huettel B."/>
            <person name="Schneeberger K."/>
        </authorList>
    </citation>
    <scope>NUCLEOTIDE SEQUENCE [LARGE SCALE GENOMIC DNA]</scope>
    <source>
        <strain evidence="2">cv. Rojo Pasion</strain>
    </source>
</reference>
<dbReference type="OrthoDB" id="1750606at2759"/>